<evidence type="ECO:0000313" key="2">
    <source>
        <dbReference type="Proteomes" id="UP001148662"/>
    </source>
</evidence>
<organism evidence="1 2">
    <name type="scientific">Phlebia brevispora</name>
    <dbReference type="NCBI Taxonomy" id="194682"/>
    <lineage>
        <taxon>Eukaryota</taxon>
        <taxon>Fungi</taxon>
        <taxon>Dikarya</taxon>
        <taxon>Basidiomycota</taxon>
        <taxon>Agaricomycotina</taxon>
        <taxon>Agaricomycetes</taxon>
        <taxon>Polyporales</taxon>
        <taxon>Meruliaceae</taxon>
        <taxon>Phlebia</taxon>
    </lineage>
</organism>
<protein>
    <submittedName>
        <fullName evidence="1">Uncharacterized protein</fullName>
    </submittedName>
</protein>
<comment type="caution">
    <text evidence="1">The sequence shown here is derived from an EMBL/GenBank/DDBJ whole genome shotgun (WGS) entry which is preliminary data.</text>
</comment>
<evidence type="ECO:0000313" key="1">
    <source>
        <dbReference type="EMBL" id="KAJ3554526.1"/>
    </source>
</evidence>
<dbReference type="EMBL" id="JANHOG010000422">
    <property type="protein sequence ID" value="KAJ3554526.1"/>
    <property type="molecule type" value="Genomic_DNA"/>
</dbReference>
<gene>
    <name evidence="1" type="ORF">NM688_g3062</name>
</gene>
<keyword evidence="2" id="KW-1185">Reference proteome</keyword>
<proteinExistence type="predicted"/>
<sequence>MTQYDFTDKSPFTVDEAIAALSDLPATTTLLRMRLGESSVELLSYIASRFTELRELTLLPKLYGHPFGDTVVTSDDFATEEKLGISTDKALAIAVGRNVGTQYAAVLRPLQKIEQLSLGVSLYGPYGSVGKDDEEPEVKDIETSMNLVASERIARALPSLQRIVWQKVTSQGEPRHSRRRDDDDGEEEYEEVFELHGLNFTVVPGYVHAANTCTSVRAWLAAELAMQPCLIAFRCAQTLTTARRPFPHRKSQVQTTADTSYVTCMICTANTADVGLRLAQHHILRLRPDDEWDLLRTALGLSPAYPSLCGPVQLCRDQSAAPTDRVPVLRAHGHPVIVGSIVLSSAQEALWAISGSTIVKLLDMVIMFLLKAVQPAFIEAYDDISMSPSTNSTAARVVLPRLRDLFPEHLTRPDHPTAAQTTRSNGELFTAGTASIPSHQLNEDIVPISRATPWLEEHSAESALQSPTPSIQAGLPAQRFHPLLMIEPEKDRAKKHLCELCAKRFPRPSALVIHMYTHSGIKRGPSYVIKKAVRKPLPRSRISPDMSNQRMSWKQVLWAQTAP</sequence>
<accession>A0ACC1T6Q3</accession>
<dbReference type="Proteomes" id="UP001148662">
    <property type="component" value="Unassembled WGS sequence"/>
</dbReference>
<reference evidence="1" key="1">
    <citation type="submission" date="2022-07" db="EMBL/GenBank/DDBJ databases">
        <title>Genome Sequence of Phlebia brevispora.</title>
        <authorList>
            <person name="Buettner E."/>
        </authorList>
    </citation>
    <scope>NUCLEOTIDE SEQUENCE</scope>
    <source>
        <strain evidence="1">MPL23</strain>
    </source>
</reference>
<name>A0ACC1T6Q3_9APHY</name>